<proteinExistence type="predicted"/>
<name>A0AA39VHD3_ACESA</name>
<evidence type="ECO:0000313" key="3">
    <source>
        <dbReference type="Proteomes" id="UP001168877"/>
    </source>
</evidence>
<comment type="caution">
    <text evidence="2">The sequence shown here is derived from an EMBL/GenBank/DDBJ whole genome shotgun (WGS) entry which is preliminary data.</text>
</comment>
<dbReference type="EMBL" id="JAUESC010000384">
    <property type="protein sequence ID" value="KAK0580362.1"/>
    <property type="molecule type" value="Genomic_DNA"/>
</dbReference>
<feature type="compositionally biased region" description="Basic residues" evidence="1">
    <location>
        <begin position="108"/>
        <end position="117"/>
    </location>
</feature>
<dbReference type="Proteomes" id="UP001168877">
    <property type="component" value="Unassembled WGS sequence"/>
</dbReference>
<reference evidence="2" key="2">
    <citation type="submission" date="2023-06" db="EMBL/GenBank/DDBJ databases">
        <authorList>
            <person name="Swenson N.G."/>
            <person name="Wegrzyn J.L."/>
            <person name="Mcevoy S.L."/>
        </authorList>
    </citation>
    <scope>NUCLEOTIDE SEQUENCE</scope>
    <source>
        <strain evidence="2">NS2018</strain>
        <tissue evidence="2">Leaf</tissue>
    </source>
</reference>
<gene>
    <name evidence="2" type="ORF">LWI29_001074</name>
</gene>
<accession>A0AA39VHD3</accession>
<organism evidence="2 3">
    <name type="scientific">Acer saccharum</name>
    <name type="common">Sugar maple</name>
    <dbReference type="NCBI Taxonomy" id="4024"/>
    <lineage>
        <taxon>Eukaryota</taxon>
        <taxon>Viridiplantae</taxon>
        <taxon>Streptophyta</taxon>
        <taxon>Embryophyta</taxon>
        <taxon>Tracheophyta</taxon>
        <taxon>Spermatophyta</taxon>
        <taxon>Magnoliopsida</taxon>
        <taxon>eudicotyledons</taxon>
        <taxon>Gunneridae</taxon>
        <taxon>Pentapetalae</taxon>
        <taxon>rosids</taxon>
        <taxon>malvids</taxon>
        <taxon>Sapindales</taxon>
        <taxon>Sapindaceae</taxon>
        <taxon>Hippocastanoideae</taxon>
        <taxon>Acereae</taxon>
        <taxon>Acer</taxon>
    </lineage>
</organism>
<feature type="region of interest" description="Disordered" evidence="1">
    <location>
        <begin position="106"/>
        <end position="125"/>
    </location>
</feature>
<evidence type="ECO:0000313" key="2">
    <source>
        <dbReference type="EMBL" id="KAK0580362.1"/>
    </source>
</evidence>
<protein>
    <submittedName>
        <fullName evidence="2">Uncharacterized protein</fullName>
    </submittedName>
</protein>
<reference evidence="2" key="1">
    <citation type="journal article" date="2022" name="Plant J.">
        <title>Strategies of tolerance reflected in two North American maple genomes.</title>
        <authorList>
            <person name="McEvoy S.L."/>
            <person name="Sezen U.U."/>
            <person name="Trouern-Trend A."/>
            <person name="McMahon S.M."/>
            <person name="Schaberg P.G."/>
            <person name="Yang J."/>
            <person name="Wegrzyn J.L."/>
            <person name="Swenson N.G."/>
        </authorList>
    </citation>
    <scope>NUCLEOTIDE SEQUENCE</scope>
    <source>
        <strain evidence="2">NS2018</strain>
    </source>
</reference>
<sequence>MEATGLQRLRDSTIVLIVRLLFGSDLVSSGQRPPRRTIVLTDLVSSGQRPQDSTIVLTVRLPDGSIESPGANRPETALVPITRPPNERHAIARNRTKIQWGAVLKVSPKTKPKRKQKNLTSQGPR</sequence>
<dbReference type="AlphaFoldDB" id="A0AA39VHD3"/>
<keyword evidence="3" id="KW-1185">Reference proteome</keyword>
<evidence type="ECO:0000256" key="1">
    <source>
        <dbReference type="SAM" id="MobiDB-lite"/>
    </source>
</evidence>